<dbReference type="InterPro" id="IPR013103">
    <property type="entry name" value="RVT_2"/>
</dbReference>
<evidence type="ECO:0000313" key="2">
    <source>
        <dbReference type="Proteomes" id="UP000228380"/>
    </source>
</evidence>
<dbReference type="SUPFAM" id="SSF56672">
    <property type="entry name" value="DNA/RNA polymerases"/>
    <property type="match status" value="1"/>
</dbReference>
<feature type="domain" description="Reverse transcriptase Ty1/copia-type" evidence="1">
    <location>
        <begin position="3"/>
        <end position="51"/>
    </location>
</feature>
<evidence type="ECO:0000313" key="3">
    <source>
        <dbReference type="RefSeq" id="XP_017700559.1"/>
    </source>
</evidence>
<organism evidence="2 3">
    <name type="scientific">Phoenix dactylifera</name>
    <name type="common">Date palm</name>
    <dbReference type="NCBI Taxonomy" id="42345"/>
    <lineage>
        <taxon>Eukaryota</taxon>
        <taxon>Viridiplantae</taxon>
        <taxon>Streptophyta</taxon>
        <taxon>Embryophyta</taxon>
        <taxon>Tracheophyta</taxon>
        <taxon>Spermatophyta</taxon>
        <taxon>Magnoliopsida</taxon>
        <taxon>Liliopsida</taxon>
        <taxon>Arecaceae</taxon>
        <taxon>Coryphoideae</taxon>
        <taxon>Phoeniceae</taxon>
        <taxon>Phoenix</taxon>
    </lineage>
</organism>
<proteinExistence type="predicted"/>
<evidence type="ECO:0000259" key="1">
    <source>
        <dbReference type="Pfam" id="PF07727"/>
    </source>
</evidence>
<reference evidence="3" key="1">
    <citation type="submission" date="2025-08" db="UniProtKB">
        <authorList>
            <consortium name="RefSeq"/>
        </authorList>
    </citation>
    <scope>IDENTIFICATION</scope>
    <source>
        <tissue evidence="3">Young leaves</tissue>
    </source>
</reference>
<dbReference type="OrthoDB" id="1919845at2759"/>
<dbReference type="GeneID" id="108511632"/>
<dbReference type="Pfam" id="PF07727">
    <property type="entry name" value="RVT_2"/>
    <property type="match status" value="2"/>
</dbReference>
<dbReference type="RefSeq" id="XP_017700559.1">
    <property type="nucleotide sequence ID" value="XM_017845070.1"/>
</dbReference>
<dbReference type="KEGG" id="pda:108511632"/>
<dbReference type="InterPro" id="IPR043502">
    <property type="entry name" value="DNA/RNA_pol_sf"/>
</dbReference>
<protein>
    <submittedName>
        <fullName evidence="3">Uncharacterized mitochondrial protein AtMg00810-like</fullName>
    </submittedName>
</protein>
<dbReference type="Proteomes" id="UP000228380">
    <property type="component" value="Unplaced"/>
</dbReference>
<dbReference type="PANTHER" id="PTHR11439:SF498">
    <property type="entry name" value="DNAK FAMILY PROTEIN"/>
    <property type="match status" value="1"/>
</dbReference>
<dbReference type="CDD" id="cd09272">
    <property type="entry name" value="RNase_HI_RT_Ty1"/>
    <property type="match status" value="1"/>
</dbReference>
<feature type="domain" description="Reverse transcriptase Ty1/copia-type" evidence="1">
    <location>
        <begin position="54"/>
        <end position="150"/>
    </location>
</feature>
<keyword evidence="2" id="KW-1185">Reference proteome</keyword>
<gene>
    <name evidence="3" type="primary">LOC108511632</name>
</gene>
<dbReference type="AlphaFoldDB" id="A0A8B7MW06"/>
<sequence length="274" mass="31405">MVTVKTMLAVAAIKNWHLHQLDVNNAFLHGDLNEEVYMNLPPGYELQEEKGRQMADYSLFVRKNGCSYTAILVYVDDIILARNDLTYINDLKRILDARFKLKDLGTLKFFLGLEIARSSKGISISQQKYALKILEDASYLSSKPVKCPMMQNLKLSRFEGQLLEDPTVYRRLIGRLLYFTITRPDLSCSMQVLSQFMDSPRQPHLEAAYRVLRYLKATPGQALFLPSHSEDHLKTFCDADWAACQDTCRSVTGFCIFLGDSLISWKSKKQHTVF</sequence>
<accession>A0A8B7MW06</accession>
<name>A0A8B7MW06_PHODC</name>
<dbReference type="PANTHER" id="PTHR11439">
    <property type="entry name" value="GAG-POL-RELATED RETROTRANSPOSON"/>
    <property type="match status" value="1"/>
</dbReference>